<accession>A0A5N5SQ10</accession>
<evidence type="ECO:0000313" key="2">
    <source>
        <dbReference type="Proteomes" id="UP000326759"/>
    </source>
</evidence>
<proteinExistence type="predicted"/>
<keyword evidence="2" id="KW-1185">Reference proteome</keyword>
<dbReference type="Proteomes" id="UP000326759">
    <property type="component" value="Unassembled WGS sequence"/>
</dbReference>
<organism evidence="1 2">
    <name type="scientific">Armadillidium nasatum</name>
    <dbReference type="NCBI Taxonomy" id="96803"/>
    <lineage>
        <taxon>Eukaryota</taxon>
        <taxon>Metazoa</taxon>
        <taxon>Ecdysozoa</taxon>
        <taxon>Arthropoda</taxon>
        <taxon>Crustacea</taxon>
        <taxon>Multicrustacea</taxon>
        <taxon>Malacostraca</taxon>
        <taxon>Eumalacostraca</taxon>
        <taxon>Peracarida</taxon>
        <taxon>Isopoda</taxon>
        <taxon>Oniscidea</taxon>
        <taxon>Crinocheta</taxon>
        <taxon>Armadillidiidae</taxon>
        <taxon>Armadillidium</taxon>
    </lineage>
</organism>
<dbReference type="AlphaFoldDB" id="A0A5N5SQ10"/>
<reference evidence="1 2" key="1">
    <citation type="journal article" date="2019" name="PLoS Biol.">
        <title>Sex chromosomes control vertical transmission of feminizing Wolbachia symbionts in an isopod.</title>
        <authorList>
            <person name="Becking T."/>
            <person name="Chebbi M.A."/>
            <person name="Giraud I."/>
            <person name="Moumen B."/>
            <person name="Laverre T."/>
            <person name="Caubet Y."/>
            <person name="Peccoud J."/>
            <person name="Gilbert C."/>
            <person name="Cordaux R."/>
        </authorList>
    </citation>
    <scope>NUCLEOTIDE SEQUENCE [LARGE SCALE GENOMIC DNA]</scope>
    <source>
        <strain evidence="1">ANa2</strain>
        <tissue evidence="1">Whole body excluding digestive tract and cuticle</tissue>
    </source>
</reference>
<gene>
    <name evidence="1" type="ORF">Anas_11399</name>
</gene>
<sequence>MKALYHDLEKKEKTTSAKDLRRKQISKTVILFSKIGLCLEESFLFSKTKNMKNSSLIFGPVCKLLRDLIFH</sequence>
<dbReference type="EMBL" id="SEYY01021678">
    <property type="protein sequence ID" value="KAB7496163.1"/>
    <property type="molecule type" value="Genomic_DNA"/>
</dbReference>
<protein>
    <submittedName>
        <fullName evidence="1">Uncharacterized protein</fullName>
    </submittedName>
</protein>
<evidence type="ECO:0000313" key="1">
    <source>
        <dbReference type="EMBL" id="KAB7496163.1"/>
    </source>
</evidence>
<comment type="caution">
    <text evidence="1">The sequence shown here is derived from an EMBL/GenBank/DDBJ whole genome shotgun (WGS) entry which is preliminary data.</text>
</comment>
<name>A0A5N5SQ10_9CRUS</name>